<evidence type="ECO:0000256" key="4">
    <source>
        <dbReference type="ARBA" id="ARBA00022692"/>
    </source>
</evidence>
<dbReference type="AlphaFoldDB" id="A0A261XZL6"/>
<sequence>MEEYNEKGVAFEIEAYEKHVDDVESHDADQKSIDENSSNPMVAAVVPPTDDPTLPTLTFRVWSNPLTLGSFFIGLVTYPMGYVMAKTLPTRTYKIGRWEFSLTPGPWNAKEHSLAVILASSGASAAYASGALSVQTLDFKLSVSAGEGLLLLLTTQLLGDGLAGALRGILVQPAMMTWPSNLAYVTFFKSMHADKNALIDAKRRKLFLIVFSAVFVWQFFPEFIWPMLTSVAILCLANGDGYGSNTALAKLGSGYSGFGLLTFAFDWSVIGSFTPLYTPFWASVNFYSGAILAVWIIGPIMYFTNTWNAQSFPKITTSSLYTKDFKLFNPLSVFNPVTQQLNLTAYEEVAPIQVTPFFAVNYTLAFDSLGAVIVHYILFYHKEIRAAFRRNKTEPDDIHAKLMSVYPEVPQWVYGTLFIVMAALSILVCQVYPTGLPWWGVLLAIAVCLFMIVLIGIVQAVSNQQIGLNVITRLICGFILPGRPIANTVFEVYGYVSLIQALALTSDLKLGHYMKIPPRHLFYCQVTGTILGVITNYFVLTSVIQTKGPYLDGEIPDPTGQWTGLSTKIVDTASIVWGLIGPERFFGGLYKTLFLGFLFGVTLPVIVFLLHKRFPKAGFNYIVIPVIASGSG</sequence>
<keyword evidence="7 9" id="KW-1133">Transmembrane helix</keyword>
<proteinExistence type="inferred from homology"/>
<evidence type="ECO:0000313" key="10">
    <source>
        <dbReference type="EMBL" id="OZJ03782.1"/>
    </source>
</evidence>
<accession>A0A261XZL6</accession>
<feature type="transmembrane region" description="Helical" evidence="9">
    <location>
        <begin position="66"/>
        <end position="85"/>
    </location>
</feature>
<organism evidence="10 11">
    <name type="scientific">Bifiguratus adelaidae</name>
    <dbReference type="NCBI Taxonomy" id="1938954"/>
    <lineage>
        <taxon>Eukaryota</taxon>
        <taxon>Fungi</taxon>
        <taxon>Fungi incertae sedis</taxon>
        <taxon>Mucoromycota</taxon>
        <taxon>Mucoromycotina</taxon>
        <taxon>Endogonomycetes</taxon>
        <taxon>Endogonales</taxon>
        <taxon>Endogonales incertae sedis</taxon>
        <taxon>Bifiguratus</taxon>
    </lineage>
</organism>
<evidence type="ECO:0008006" key="12">
    <source>
        <dbReference type="Google" id="ProtNLM"/>
    </source>
</evidence>
<feature type="transmembrane region" description="Helical" evidence="9">
    <location>
        <begin position="439"/>
        <end position="458"/>
    </location>
</feature>
<comment type="subcellular location">
    <subcellularLocation>
        <location evidence="1">Membrane</location>
        <topology evidence="1">Multi-pass membrane protein</topology>
    </subcellularLocation>
</comment>
<evidence type="ECO:0000256" key="2">
    <source>
        <dbReference type="ARBA" id="ARBA00008807"/>
    </source>
</evidence>
<name>A0A261XZL6_9FUNG</name>
<keyword evidence="8 9" id="KW-0472">Membrane</keyword>
<keyword evidence="6" id="KW-0653">Protein transport</keyword>
<keyword evidence="3" id="KW-0813">Transport</keyword>
<feature type="transmembrane region" description="Helical" evidence="9">
    <location>
        <begin position="254"/>
        <end position="277"/>
    </location>
</feature>
<evidence type="ECO:0000256" key="6">
    <source>
        <dbReference type="ARBA" id="ARBA00022927"/>
    </source>
</evidence>
<dbReference type="OrthoDB" id="9986677at2759"/>
<dbReference type="Pfam" id="PF03169">
    <property type="entry name" value="OPT"/>
    <property type="match status" value="1"/>
</dbReference>
<dbReference type="InterPro" id="IPR004648">
    <property type="entry name" value="Oligpept_transpt"/>
</dbReference>
<gene>
    <name evidence="10" type="ORF">BZG36_03474</name>
</gene>
<evidence type="ECO:0000256" key="5">
    <source>
        <dbReference type="ARBA" id="ARBA00022856"/>
    </source>
</evidence>
<evidence type="ECO:0000256" key="8">
    <source>
        <dbReference type="ARBA" id="ARBA00023136"/>
    </source>
</evidence>
<dbReference type="GO" id="GO:0035673">
    <property type="term" value="F:oligopeptide transmembrane transporter activity"/>
    <property type="evidence" value="ECO:0007669"/>
    <property type="project" value="InterPro"/>
</dbReference>
<dbReference type="GO" id="GO:0015031">
    <property type="term" value="P:protein transport"/>
    <property type="evidence" value="ECO:0007669"/>
    <property type="project" value="UniProtKB-KW"/>
</dbReference>
<feature type="transmembrane region" description="Helical" evidence="9">
    <location>
        <begin position="206"/>
        <end position="234"/>
    </location>
</feature>
<dbReference type="GO" id="GO:0016020">
    <property type="term" value="C:membrane"/>
    <property type="evidence" value="ECO:0007669"/>
    <property type="project" value="UniProtKB-SubCell"/>
</dbReference>
<evidence type="ECO:0000256" key="3">
    <source>
        <dbReference type="ARBA" id="ARBA00022448"/>
    </source>
</evidence>
<dbReference type="InterPro" id="IPR004813">
    <property type="entry name" value="OPT"/>
</dbReference>
<dbReference type="PANTHER" id="PTHR22601">
    <property type="entry name" value="ISP4 LIKE PROTEIN"/>
    <property type="match status" value="1"/>
</dbReference>
<comment type="caution">
    <text evidence="10">The sequence shown here is derived from an EMBL/GenBank/DDBJ whole genome shotgun (WGS) entry which is preliminary data.</text>
</comment>
<keyword evidence="11" id="KW-1185">Reference proteome</keyword>
<evidence type="ECO:0000256" key="7">
    <source>
        <dbReference type="ARBA" id="ARBA00022989"/>
    </source>
</evidence>
<keyword evidence="4 9" id="KW-0812">Transmembrane</keyword>
<reference evidence="10 11" key="1">
    <citation type="journal article" date="2017" name="Mycologia">
        <title>Bifiguratus adelaidae, gen. et sp. nov., a new member of Mucoromycotina in endophytic and soil-dwelling habitats.</title>
        <authorList>
            <person name="Torres-Cruz T.J."/>
            <person name="Billingsley Tobias T.L."/>
            <person name="Almatruk M."/>
            <person name="Hesse C."/>
            <person name="Kuske C.R."/>
            <person name="Desiro A."/>
            <person name="Benucci G.M."/>
            <person name="Bonito G."/>
            <person name="Stajich J.E."/>
            <person name="Dunlap C."/>
            <person name="Arnold A.E."/>
            <person name="Porras-Alfaro A."/>
        </authorList>
    </citation>
    <scope>NUCLEOTIDE SEQUENCE [LARGE SCALE GENOMIC DNA]</scope>
    <source>
        <strain evidence="10 11">AZ0501</strain>
    </source>
</reference>
<evidence type="ECO:0000256" key="9">
    <source>
        <dbReference type="SAM" id="Phobius"/>
    </source>
</evidence>
<dbReference type="NCBIfam" id="TIGR00728">
    <property type="entry name" value="OPT_sfam"/>
    <property type="match status" value="1"/>
</dbReference>
<feature type="transmembrane region" description="Helical" evidence="9">
    <location>
        <begin position="412"/>
        <end position="433"/>
    </location>
</feature>
<dbReference type="EMBL" id="MVBO01000069">
    <property type="protein sequence ID" value="OZJ03782.1"/>
    <property type="molecule type" value="Genomic_DNA"/>
</dbReference>
<evidence type="ECO:0000313" key="11">
    <source>
        <dbReference type="Proteomes" id="UP000242875"/>
    </source>
</evidence>
<keyword evidence="5" id="KW-0571">Peptide transport</keyword>
<protein>
    <recommendedName>
        <fullName evidence="12">OPT family small oligopeptide transporter</fullName>
    </recommendedName>
</protein>
<dbReference type="Proteomes" id="UP000242875">
    <property type="component" value="Unassembled WGS sequence"/>
</dbReference>
<feature type="transmembrane region" description="Helical" evidence="9">
    <location>
        <begin position="359"/>
        <end position="380"/>
    </location>
</feature>
<feature type="transmembrane region" description="Helical" evidence="9">
    <location>
        <begin position="284"/>
        <end position="303"/>
    </location>
</feature>
<feature type="transmembrane region" description="Helical" evidence="9">
    <location>
        <begin position="522"/>
        <end position="544"/>
    </location>
</feature>
<feature type="transmembrane region" description="Helical" evidence="9">
    <location>
        <begin position="589"/>
        <end position="610"/>
    </location>
</feature>
<evidence type="ECO:0000256" key="1">
    <source>
        <dbReference type="ARBA" id="ARBA00004141"/>
    </source>
</evidence>
<comment type="similarity">
    <text evidence="2">Belongs to the oligopeptide OPT transporter family.</text>
</comment>